<dbReference type="InterPro" id="IPR003594">
    <property type="entry name" value="HATPase_dom"/>
</dbReference>
<dbReference type="GO" id="GO:0000155">
    <property type="term" value="F:phosphorelay sensor kinase activity"/>
    <property type="evidence" value="ECO:0007669"/>
    <property type="project" value="InterPro"/>
</dbReference>
<feature type="domain" description="Histidine kinase" evidence="10">
    <location>
        <begin position="439"/>
        <end position="657"/>
    </location>
</feature>
<sequence length="658" mass="75327">MIRNALILFVFLIKSLYWMQSSAAEQGARLLVNKVYSYPDRAGNLTVDDIVSLPQNQFRLNKGQVFNGGTKGDIWWLKIVYENPGNASAYLVFGYGNVDYLDIYYKNTQNKWVHIRSGTFGDYSSRAILSTEFIHKLPDLSTAAGNNIYVKAKSVNTLILPVKMESEEALTSILINKYIKEGLCIGIATFIFFINIFMYSLTRRKEYIYYLLRVVFLFYLYEVLYFNAYSALIGDKFHQFILIYAQAFVALGFIFSIRFNNLFLNLKTNLPQAKKFFDVITFFWVALFCLTVIGDNRYFTNTFTHILLLVTSLAILISSFYIIIRKNYKSGDNFIGLYVLGWLPIPLSCTYVVLALKGVFELEENSIKMLLIASILEGVFISLALIGNNIKMLNKGKLEAELRNYQLVKERNQFLEEKIKERTHELQTSNDFKNKLISIISHDLRSPLSSLNLTLQLAYKLEASQLSKMLDNIRKNTETVRTTIDSLLNWAVQQMNMEKSHPELIEVESFINEQINVYRELMTFKDLSFSIVYSDSFKIFVDKGQLALVIRNLIDNAIKFTPQNGSIDVIISGSEQKVQFAICNTGNAISNDTIDRILNSNEVLGESYGTLREKGVGLGLQLCKESLRNMGSELFIEGISENSIEKTVFSFEIQRMKS</sequence>
<dbReference type="EMBL" id="CP002545">
    <property type="protein sequence ID" value="ADY51553.1"/>
    <property type="molecule type" value="Genomic_DNA"/>
</dbReference>
<dbReference type="SUPFAM" id="SSF47384">
    <property type="entry name" value="Homodimeric domain of signal transducing histidine kinase"/>
    <property type="match status" value="1"/>
</dbReference>
<dbReference type="Gene3D" id="2.60.40.2380">
    <property type="match status" value="1"/>
</dbReference>
<feature type="transmembrane region" description="Helical" evidence="9">
    <location>
        <begin position="306"/>
        <end position="324"/>
    </location>
</feature>
<dbReference type="CDD" id="cd00082">
    <property type="entry name" value="HisKA"/>
    <property type="match status" value="1"/>
</dbReference>
<dbReference type="SMART" id="SM00387">
    <property type="entry name" value="HATPase_c"/>
    <property type="match status" value="1"/>
</dbReference>
<feature type="coiled-coil region" evidence="8">
    <location>
        <begin position="398"/>
        <end position="425"/>
    </location>
</feature>
<dbReference type="PANTHER" id="PTHR42878:SF7">
    <property type="entry name" value="SENSOR HISTIDINE KINASE GLRK"/>
    <property type="match status" value="1"/>
</dbReference>
<dbReference type="InterPro" id="IPR036097">
    <property type="entry name" value="HisK_dim/P_sf"/>
</dbReference>
<keyword evidence="3" id="KW-0808">Transferase</keyword>
<dbReference type="Pfam" id="PF02518">
    <property type="entry name" value="HATPase_c"/>
    <property type="match status" value="1"/>
</dbReference>
<dbReference type="EC" id="2.7.13.3" evidence="2"/>
<feature type="transmembrane region" description="Helical" evidence="9">
    <location>
        <begin position="366"/>
        <end position="387"/>
    </location>
</feature>
<accession>F0SAV8</accession>
<dbReference type="SUPFAM" id="SSF55874">
    <property type="entry name" value="ATPase domain of HSP90 chaperone/DNA topoisomerase II/histidine kinase"/>
    <property type="match status" value="1"/>
</dbReference>
<comment type="catalytic activity">
    <reaction evidence="1">
        <text>ATP + protein L-histidine = ADP + protein N-phospho-L-histidine.</text>
        <dbReference type="EC" id="2.7.13.3"/>
    </reaction>
</comment>
<reference evidence="12" key="2">
    <citation type="submission" date="2011-02" db="EMBL/GenBank/DDBJ databases">
        <title>The complete genome of Pedobacter saltans DSM 12145.</title>
        <authorList>
            <consortium name="US DOE Joint Genome Institute (JGI-PGF)"/>
            <person name="Lucas S."/>
            <person name="Copeland A."/>
            <person name="Lapidus A."/>
            <person name="Bruce D."/>
            <person name="Goodwin L."/>
            <person name="Pitluck S."/>
            <person name="Kyrpides N."/>
            <person name="Mavromatis K."/>
            <person name="Pagani I."/>
            <person name="Ivanova N."/>
            <person name="Ovchinnikova G."/>
            <person name="Lu M."/>
            <person name="Detter J.C."/>
            <person name="Han C."/>
            <person name="Land M."/>
            <person name="Hauser L."/>
            <person name="Markowitz V."/>
            <person name="Cheng J.-F."/>
            <person name="Hugenholtz P."/>
            <person name="Woyke T."/>
            <person name="Wu D."/>
            <person name="Tindall B."/>
            <person name="Pomrenke H.G."/>
            <person name="Brambilla E."/>
            <person name="Klenk H.-P."/>
            <person name="Eisen J.A."/>
        </authorList>
    </citation>
    <scope>NUCLEOTIDE SEQUENCE [LARGE SCALE GENOMIC DNA]</scope>
    <source>
        <strain evidence="12">ATCC 51119 / DSM 12145 / JCM 21818 / LMG 10337 / NBRC 100064 / NCIMB 13643</strain>
    </source>
</reference>
<evidence type="ECO:0000256" key="4">
    <source>
        <dbReference type="ARBA" id="ARBA00022741"/>
    </source>
</evidence>
<organism evidence="11 12">
    <name type="scientific">Pseudopedobacter saltans (strain ATCC 51119 / DSM 12145 / JCM 21818 / CCUG 39354 / LMG 10337 / NBRC 100064 / NCIMB 13643)</name>
    <name type="common">Pedobacter saltans</name>
    <dbReference type="NCBI Taxonomy" id="762903"/>
    <lineage>
        <taxon>Bacteria</taxon>
        <taxon>Pseudomonadati</taxon>
        <taxon>Bacteroidota</taxon>
        <taxon>Sphingobacteriia</taxon>
        <taxon>Sphingobacteriales</taxon>
        <taxon>Sphingobacteriaceae</taxon>
        <taxon>Pseudopedobacter</taxon>
    </lineage>
</organism>
<reference evidence="11 12" key="1">
    <citation type="journal article" date="2011" name="Stand. Genomic Sci.">
        <title>Complete genome sequence of the gliding, heparinolytic Pedobacter saltans type strain (113).</title>
        <authorList>
            <person name="Liolios K."/>
            <person name="Sikorski J."/>
            <person name="Lu M."/>
            <person name="Nolan M."/>
            <person name="Lapidus A."/>
            <person name="Lucas S."/>
            <person name="Hammon N."/>
            <person name="Deshpande S."/>
            <person name="Cheng J.F."/>
            <person name="Tapia R."/>
            <person name="Han C."/>
            <person name="Goodwin L."/>
            <person name="Pitluck S."/>
            <person name="Huntemann M."/>
            <person name="Ivanova N."/>
            <person name="Pagani I."/>
            <person name="Mavromatis K."/>
            <person name="Ovchinikova G."/>
            <person name="Pati A."/>
            <person name="Chen A."/>
            <person name="Palaniappan K."/>
            <person name="Land M."/>
            <person name="Hauser L."/>
            <person name="Brambilla E.M."/>
            <person name="Kotsyurbenko O."/>
            <person name="Rohde M."/>
            <person name="Tindall B.J."/>
            <person name="Abt B."/>
            <person name="Goker M."/>
            <person name="Detter J.C."/>
            <person name="Woyke T."/>
            <person name="Bristow J."/>
            <person name="Eisen J.A."/>
            <person name="Markowitz V."/>
            <person name="Hugenholtz P."/>
            <person name="Klenk H.P."/>
            <person name="Kyrpides N.C."/>
        </authorList>
    </citation>
    <scope>NUCLEOTIDE SEQUENCE [LARGE SCALE GENOMIC DNA]</scope>
    <source>
        <strain evidence="12">ATCC 51119 / DSM 12145 / JCM 21818 / LMG 10337 / NBRC 100064 / NCIMB 13643</strain>
    </source>
</reference>
<evidence type="ECO:0000256" key="7">
    <source>
        <dbReference type="ARBA" id="ARBA00023012"/>
    </source>
</evidence>
<evidence type="ECO:0000256" key="8">
    <source>
        <dbReference type="SAM" id="Coils"/>
    </source>
</evidence>
<dbReference type="InterPro" id="IPR003661">
    <property type="entry name" value="HisK_dim/P_dom"/>
</dbReference>
<feature type="transmembrane region" description="Helical" evidence="9">
    <location>
        <begin position="178"/>
        <end position="198"/>
    </location>
</feature>
<dbReference type="HOGENOM" id="CLU_416689_0_0_10"/>
<keyword evidence="12" id="KW-1185">Reference proteome</keyword>
<dbReference type="GO" id="GO:0030295">
    <property type="term" value="F:protein kinase activator activity"/>
    <property type="evidence" value="ECO:0007669"/>
    <property type="project" value="TreeGrafter"/>
</dbReference>
<evidence type="ECO:0000256" key="2">
    <source>
        <dbReference type="ARBA" id="ARBA00012438"/>
    </source>
</evidence>
<dbReference type="Gene3D" id="3.30.565.10">
    <property type="entry name" value="Histidine kinase-like ATPase, C-terminal domain"/>
    <property type="match status" value="1"/>
</dbReference>
<dbReference type="InterPro" id="IPR011622">
    <property type="entry name" value="7TMR_DISM_rcpt_extracell_dom2"/>
</dbReference>
<dbReference type="Pfam" id="PF07696">
    <property type="entry name" value="7TMR-DISMED2"/>
    <property type="match status" value="1"/>
</dbReference>
<dbReference type="eggNOG" id="COG2205">
    <property type="taxonomic scope" value="Bacteria"/>
</dbReference>
<evidence type="ECO:0000256" key="6">
    <source>
        <dbReference type="ARBA" id="ARBA00022840"/>
    </source>
</evidence>
<keyword evidence="8" id="KW-0175">Coiled coil</keyword>
<evidence type="ECO:0000256" key="5">
    <source>
        <dbReference type="ARBA" id="ARBA00022777"/>
    </source>
</evidence>
<dbReference type="SMART" id="SM00388">
    <property type="entry name" value="HisKA"/>
    <property type="match status" value="1"/>
</dbReference>
<dbReference type="Gene3D" id="1.10.287.130">
    <property type="match status" value="1"/>
</dbReference>
<evidence type="ECO:0000256" key="3">
    <source>
        <dbReference type="ARBA" id="ARBA00022679"/>
    </source>
</evidence>
<keyword evidence="4" id="KW-0547">Nucleotide-binding</keyword>
<dbReference type="Pfam" id="PF00512">
    <property type="entry name" value="HisKA"/>
    <property type="match status" value="1"/>
</dbReference>
<feature type="transmembrane region" description="Helical" evidence="9">
    <location>
        <begin position="336"/>
        <end position="360"/>
    </location>
</feature>
<keyword evidence="9" id="KW-0812">Transmembrane</keyword>
<keyword evidence="5 11" id="KW-0418">Kinase</keyword>
<dbReference type="InterPro" id="IPR005467">
    <property type="entry name" value="His_kinase_dom"/>
</dbReference>
<keyword evidence="7" id="KW-0902">Two-component regulatory system</keyword>
<dbReference type="InterPro" id="IPR050351">
    <property type="entry name" value="BphY/WalK/GraS-like"/>
</dbReference>
<dbReference type="PANTHER" id="PTHR42878">
    <property type="entry name" value="TWO-COMPONENT HISTIDINE KINASE"/>
    <property type="match status" value="1"/>
</dbReference>
<dbReference type="GO" id="GO:0007234">
    <property type="term" value="P:osmosensory signaling via phosphorelay pathway"/>
    <property type="evidence" value="ECO:0007669"/>
    <property type="project" value="TreeGrafter"/>
</dbReference>
<protein>
    <recommendedName>
        <fullName evidence="2">histidine kinase</fullName>
        <ecNumber evidence="2">2.7.13.3</ecNumber>
    </recommendedName>
</protein>
<dbReference type="GO" id="GO:0005524">
    <property type="term" value="F:ATP binding"/>
    <property type="evidence" value="ECO:0007669"/>
    <property type="project" value="UniProtKB-KW"/>
</dbReference>
<dbReference type="InterPro" id="IPR011623">
    <property type="entry name" value="7TMR_DISM_rcpt_extracell_dom1"/>
</dbReference>
<dbReference type="InterPro" id="IPR036890">
    <property type="entry name" value="HATPase_C_sf"/>
</dbReference>
<feature type="transmembrane region" description="Helical" evidence="9">
    <location>
        <begin position="276"/>
        <end position="294"/>
    </location>
</feature>
<dbReference type="KEGG" id="psn:Pedsa_0982"/>
<feature type="transmembrane region" description="Helical" evidence="9">
    <location>
        <begin position="241"/>
        <end position="264"/>
    </location>
</feature>
<dbReference type="Pfam" id="PF07695">
    <property type="entry name" value="7TMR-DISM_7TM"/>
    <property type="match status" value="1"/>
</dbReference>
<gene>
    <name evidence="11" type="ordered locus">Pedsa_0982</name>
</gene>
<dbReference type="STRING" id="762903.Pedsa_0982"/>
<dbReference type="GO" id="GO:0000156">
    <property type="term" value="F:phosphorelay response regulator activity"/>
    <property type="evidence" value="ECO:0007669"/>
    <property type="project" value="TreeGrafter"/>
</dbReference>
<evidence type="ECO:0000313" key="11">
    <source>
        <dbReference type="EMBL" id="ADY51553.1"/>
    </source>
</evidence>
<keyword evidence="9" id="KW-1133">Transmembrane helix</keyword>
<dbReference type="PROSITE" id="PS50109">
    <property type="entry name" value="HIS_KIN"/>
    <property type="match status" value="1"/>
</dbReference>
<evidence type="ECO:0000313" key="12">
    <source>
        <dbReference type="Proteomes" id="UP000000310"/>
    </source>
</evidence>
<name>F0SAV8_PSESL</name>
<keyword evidence="6" id="KW-0067">ATP-binding</keyword>
<dbReference type="AlphaFoldDB" id="F0SAV8"/>
<evidence type="ECO:0000256" key="1">
    <source>
        <dbReference type="ARBA" id="ARBA00000085"/>
    </source>
</evidence>
<proteinExistence type="predicted"/>
<evidence type="ECO:0000256" key="9">
    <source>
        <dbReference type="SAM" id="Phobius"/>
    </source>
</evidence>
<dbReference type="CDD" id="cd00075">
    <property type="entry name" value="HATPase"/>
    <property type="match status" value="1"/>
</dbReference>
<keyword evidence="9" id="KW-0472">Membrane</keyword>
<feature type="transmembrane region" description="Helical" evidence="9">
    <location>
        <begin position="210"/>
        <end position="229"/>
    </location>
</feature>
<dbReference type="OrthoDB" id="9810447at2"/>
<dbReference type="Proteomes" id="UP000000310">
    <property type="component" value="Chromosome"/>
</dbReference>
<evidence type="ECO:0000259" key="10">
    <source>
        <dbReference type="PROSITE" id="PS50109"/>
    </source>
</evidence>